<evidence type="ECO:0000256" key="2">
    <source>
        <dbReference type="ARBA" id="ARBA00023002"/>
    </source>
</evidence>
<dbReference type="Pfam" id="PF00106">
    <property type="entry name" value="adh_short"/>
    <property type="match status" value="1"/>
</dbReference>
<dbReference type="PANTHER" id="PTHR24322">
    <property type="entry name" value="PKSB"/>
    <property type="match status" value="1"/>
</dbReference>
<reference evidence="5 6" key="2">
    <citation type="journal article" date="2014" name="J. Gen. Appl. Microbiol.">
        <title>The early diverging ascomycetous budding yeast Saitoella complicata has three histone deacetylases belonging to the Clr6, Hos2, and Rpd3 lineages.</title>
        <authorList>
            <person name="Nishida H."/>
            <person name="Matsumoto T."/>
            <person name="Kondo S."/>
            <person name="Hamamoto M."/>
            <person name="Yoshikawa H."/>
        </authorList>
    </citation>
    <scope>NUCLEOTIDE SEQUENCE [LARGE SCALE GENOMIC DNA]</scope>
    <source>
        <strain evidence="5 6">NRRL Y-17804</strain>
    </source>
</reference>
<accession>A0A0E9NSJ2</accession>
<dbReference type="STRING" id="698492.A0A0E9NSJ2"/>
<keyword evidence="2" id="KW-0560">Oxidoreductase</keyword>
<feature type="transmembrane region" description="Helical" evidence="4">
    <location>
        <begin position="29"/>
        <end position="51"/>
    </location>
</feature>
<keyword evidence="6" id="KW-1185">Reference proteome</keyword>
<protein>
    <submittedName>
        <fullName evidence="5">Uncharacterized protein</fullName>
    </submittedName>
</protein>
<evidence type="ECO:0000313" key="6">
    <source>
        <dbReference type="Proteomes" id="UP000033140"/>
    </source>
</evidence>
<dbReference type="InterPro" id="IPR036291">
    <property type="entry name" value="NAD(P)-bd_dom_sf"/>
</dbReference>
<evidence type="ECO:0000256" key="3">
    <source>
        <dbReference type="RuleBase" id="RU000363"/>
    </source>
</evidence>
<keyword evidence="4" id="KW-0472">Membrane</keyword>
<dbReference type="PRINTS" id="PR00081">
    <property type="entry name" value="GDHRDH"/>
</dbReference>
<evidence type="ECO:0000313" key="5">
    <source>
        <dbReference type="EMBL" id="GAO52385.1"/>
    </source>
</evidence>
<organism evidence="5 6">
    <name type="scientific">Saitoella complicata (strain BCRC 22490 / CBS 7301 / JCM 7358 / NBRC 10748 / NRRL Y-17804)</name>
    <dbReference type="NCBI Taxonomy" id="698492"/>
    <lineage>
        <taxon>Eukaryota</taxon>
        <taxon>Fungi</taxon>
        <taxon>Dikarya</taxon>
        <taxon>Ascomycota</taxon>
        <taxon>Taphrinomycotina</taxon>
        <taxon>Taphrinomycotina incertae sedis</taxon>
        <taxon>Saitoella</taxon>
    </lineage>
</organism>
<reference evidence="5 6" key="1">
    <citation type="journal article" date="2011" name="J. Gen. Appl. Microbiol.">
        <title>Draft genome sequencing of the enigmatic yeast Saitoella complicata.</title>
        <authorList>
            <person name="Nishida H."/>
            <person name="Hamamoto M."/>
            <person name="Sugiyama J."/>
        </authorList>
    </citation>
    <scope>NUCLEOTIDE SEQUENCE [LARGE SCALE GENOMIC DNA]</scope>
    <source>
        <strain evidence="5 6">NRRL Y-17804</strain>
    </source>
</reference>
<name>A0A0E9NSJ2_SAICN</name>
<comment type="similarity">
    <text evidence="1 3">Belongs to the short-chain dehydrogenases/reductases (SDR) family.</text>
</comment>
<sequence>MRASDDEPPTHHQPPAIPIMAMTGITLDAIIHVLANTIFHPLLTWLLPFTFRAQGFHWHMPPMRYSLAFSFFVVLFWWLRQLNDWIYNGGKYRKVNWSEEIVVITGGSSGLGGCIAAMMAGKGVKAVVVLDIRPPPEEMMEQWSDRIKYYPCNVGDPSAVSRTAIQIQSEIGHATILINNAGQVAGGKSILELAPSEVQSVLSTNVLAHFYTTQAFLPAMLNSPNGGHIVTVASALGYIGVKKTSAYTTSKAALLAFHESLTAELLSSPTIKTTLVCPGQFSTELFIGVETPSNFLAPILGPVDIAKLVVRDVEEGRGGWVYAPEMVDMAAGLFFFVILSC</sequence>
<evidence type="ECO:0000256" key="4">
    <source>
        <dbReference type="SAM" id="Phobius"/>
    </source>
</evidence>
<keyword evidence="4" id="KW-0812">Transmembrane</keyword>
<proteinExistence type="inferred from homology"/>
<dbReference type="Gene3D" id="3.40.50.720">
    <property type="entry name" value="NAD(P)-binding Rossmann-like Domain"/>
    <property type="match status" value="1"/>
</dbReference>
<dbReference type="GO" id="GO:0016616">
    <property type="term" value="F:oxidoreductase activity, acting on the CH-OH group of donors, NAD or NADP as acceptor"/>
    <property type="evidence" value="ECO:0007669"/>
    <property type="project" value="TreeGrafter"/>
</dbReference>
<dbReference type="InterPro" id="IPR002347">
    <property type="entry name" value="SDR_fam"/>
</dbReference>
<feature type="transmembrane region" description="Helical" evidence="4">
    <location>
        <begin position="63"/>
        <end position="81"/>
    </location>
</feature>
<gene>
    <name evidence="5" type="ORF">G7K_6463-t1</name>
</gene>
<dbReference type="SUPFAM" id="SSF51735">
    <property type="entry name" value="NAD(P)-binding Rossmann-fold domains"/>
    <property type="match status" value="1"/>
</dbReference>
<evidence type="ECO:0000256" key="1">
    <source>
        <dbReference type="ARBA" id="ARBA00006484"/>
    </source>
</evidence>
<dbReference type="OMA" id="NWYAVLP"/>
<dbReference type="PANTHER" id="PTHR24322:SF736">
    <property type="entry name" value="RETINOL DEHYDROGENASE 10"/>
    <property type="match status" value="1"/>
</dbReference>
<keyword evidence="4" id="KW-1133">Transmembrane helix</keyword>
<dbReference type="AlphaFoldDB" id="A0A0E9NSJ2"/>
<comment type="caution">
    <text evidence="5">The sequence shown here is derived from an EMBL/GenBank/DDBJ whole genome shotgun (WGS) entry which is preliminary data.</text>
</comment>
<dbReference type="Proteomes" id="UP000033140">
    <property type="component" value="Unassembled WGS sequence"/>
</dbReference>
<feature type="transmembrane region" description="Helical" evidence="4">
    <location>
        <begin position="101"/>
        <end position="120"/>
    </location>
</feature>
<dbReference type="PRINTS" id="PR00080">
    <property type="entry name" value="SDRFAMILY"/>
</dbReference>
<reference evidence="5 6" key="3">
    <citation type="journal article" date="2015" name="Genome Announc.">
        <title>Draft Genome Sequence of the Archiascomycetous Yeast Saitoella complicata.</title>
        <authorList>
            <person name="Yamauchi K."/>
            <person name="Kondo S."/>
            <person name="Hamamoto M."/>
            <person name="Takahashi Y."/>
            <person name="Ogura Y."/>
            <person name="Hayashi T."/>
            <person name="Nishida H."/>
        </authorList>
    </citation>
    <scope>NUCLEOTIDE SEQUENCE [LARGE SCALE GENOMIC DNA]</scope>
    <source>
        <strain evidence="5 6">NRRL Y-17804</strain>
    </source>
</reference>
<dbReference type="CDD" id="cd05339">
    <property type="entry name" value="17beta-HSDXI-like_SDR_c"/>
    <property type="match status" value="1"/>
</dbReference>
<dbReference type="EMBL" id="BACD03000067">
    <property type="protein sequence ID" value="GAO52385.1"/>
    <property type="molecule type" value="Genomic_DNA"/>
</dbReference>